<dbReference type="NCBIfam" id="NF041195">
    <property type="entry name" value="ScbA_BarX_GamBu"/>
    <property type="match status" value="1"/>
</dbReference>
<organism evidence="2 3">
    <name type="scientific">Streptomyces drozdowiczii</name>
    <dbReference type="NCBI Taxonomy" id="202862"/>
    <lineage>
        <taxon>Bacteria</taxon>
        <taxon>Bacillati</taxon>
        <taxon>Actinomycetota</taxon>
        <taxon>Actinomycetes</taxon>
        <taxon>Kitasatosporales</taxon>
        <taxon>Streptomycetaceae</taxon>
        <taxon>Streptomyces</taxon>
    </lineage>
</organism>
<evidence type="ECO:0000313" key="3">
    <source>
        <dbReference type="Proteomes" id="UP001164963"/>
    </source>
</evidence>
<keyword evidence="3" id="KW-1185">Reference proteome</keyword>
<feature type="domain" description="A-factor biosynthesis hotdog" evidence="1">
    <location>
        <begin position="2"/>
        <end position="133"/>
    </location>
</feature>
<dbReference type="InterPro" id="IPR047757">
    <property type="entry name" value="AfsA-like"/>
</dbReference>
<dbReference type="Proteomes" id="UP001164963">
    <property type="component" value="Chromosome"/>
</dbReference>
<reference evidence="2" key="1">
    <citation type="journal article" date="2022" name="Front. Microbiol.">
        <title>Mirubactin C rescues the lethal effect of cell wall biosynthesis mutations in Bacillus subtilis.</title>
        <authorList>
            <person name="Kepplinger B."/>
            <person name="Wen X."/>
            <person name="Tyler A.R."/>
            <person name="Kim B.Y."/>
            <person name="Brown J."/>
            <person name="Banks P."/>
            <person name="Dashti Y."/>
            <person name="Mackenzie E.S."/>
            <person name="Wills C."/>
            <person name="Kawai Y."/>
            <person name="Waldron K.J."/>
            <person name="Allenby N.E.E."/>
            <person name="Wu L.J."/>
            <person name="Hall M.J."/>
            <person name="Errington J."/>
        </authorList>
    </citation>
    <scope>NUCLEOTIDE SEQUENCE</scope>
    <source>
        <strain evidence="2">MDA8-470</strain>
    </source>
</reference>
<dbReference type="Pfam" id="PF03756">
    <property type="entry name" value="AfsA"/>
    <property type="match status" value="2"/>
</dbReference>
<proteinExistence type="predicted"/>
<gene>
    <name evidence="2" type="ORF">NEH16_31970</name>
</gene>
<dbReference type="InterPro" id="IPR005509">
    <property type="entry name" value="AfsA_hotdog_dom"/>
</dbReference>
<name>A0ABY6Q233_9ACTN</name>
<sequence length="313" mass="33763">MHRAALAEVFLTGWQRTGPDAFSLTAQWPRSHSFYSVSQAVYDPMLLCETIRQTFPLLMHAAYEVPFGYQLSWKDFRYTADPEAMRVTGTPAEIDLRVWCHEIRRVRGLPSALAMRFEISRGDALLAVASTRIGCSSPAVYRKVRAGRGGVAPEPVAAGRRRPLAPHTVDRRFAADVVLAEPARPAAGGPAGAVEWQLLLDPTHPVLFDHPVDHAPGMVLFEAVQQAVLALGDQPDMSMPISMDMAFHRYVEFDSPCTITAVPAAPGAAGTRRTLRVSGLQNGACAFEATVEADTVPPLPAPGLRSGAIAGTA</sequence>
<evidence type="ECO:0000259" key="1">
    <source>
        <dbReference type="Pfam" id="PF03756"/>
    </source>
</evidence>
<protein>
    <submittedName>
        <fullName evidence="2">Transcriptional regulator</fullName>
    </submittedName>
</protein>
<accession>A0ABY6Q233</accession>
<feature type="domain" description="A-factor biosynthesis hotdog" evidence="1">
    <location>
        <begin position="169"/>
        <end position="291"/>
    </location>
</feature>
<evidence type="ECO:0000313" key="2">
    <source>
        <dbReference type="EMBL" id="UZK58084.1"/>
    </source>
</evidence>
<dbReference type="EMBL" id="CP098740">
    <property type="protein sequence ID" value="UZK58084.1"/>
    <property type="molecule type" value="Genomic_DNA"/>
</dbReference>